<dbReference type="STRING" id="4540.A0A3L6QFZ3"/>
<dbReference type="PANTHER" id="PTHR13690:SF86">
    <property type="entry name" value="TRANSCRIPTION FACTOR VIP1"/>
    <property type="match status" value="1"/>
</dbReference>
<organism evidence="8 9">
    <name type="scientific">Panicum miliaceum</name>
    <name type="common">Proso millet</name>
    <name type="synonym">Broomcorn millet</name>
    <dbReference type="NCBI Taxonomy" id="4540"/>
    <lineage>
        <taxon>Eukaryota</taxon>
        <taxon>Viridiplantae</taxon>
        <taxon>Streptophyta</taxon>
        <taxon>Embryophyta</taxon>
        <taxon>Tracheophyta</taxon>
        <taxon>Spermatophyta</taxon>
        <taxon>Magnoliopsida</taxon>
        <taxon>Liliopsida</taxon>
        <taxon>Poales</taxon>
        <taxon>Poaceae</taxon>
        <taxon>PACMAD clade</taxon>
        <taxon>Panicoideae</taxon>
        <taxon>Panicodae</taxon>
        <taxon>Paniceae</taxon>
        <taxon>Panicinae</taxon>
        <taxon>Panicum</taxon>
        <taxon>Panicum sect. Panicum</taxon>
    </lineage>
</organism>
<evidence type="ECO:0000313" key="9">
    <source>
        <dbReference type="Proteomes" id="UP000275267"/>
    </source>
</evidence>
<keyword evidence="2" id="KW-0805">Transcription regulation</keyword>
<gene>
    <name evidence="8" type="ORF">C2845_PM12G29310</name>
</gene>
<proteinExistence type="predicted"/>
<evidence type="ECO:0000256" key="3">
    <source>
        <dbReference type="ARBA" id="ARBA00023125"/>
    </source>
</evidence>
<feature type="domain" description="BZIP" evidence="7">
    <location>
        <begin position="40"/>
        <end position="84"/>
    </location>
</feature>
<accession>A0A3L6QFZ3</accession>
<dbReference type="CDD" id="cd14703">
    <property type="entry name" value="bZIP_plant_RF2"/>
    <property type="match status" value="1"/>
</dbReference>
<dbReference type="Pfam" id="PF00170">
    <property type="entry name" value="bZIP_1"/>
    <property type="match status" value="1"/>
</dbReference>
<dbReference type="GO" id="GO:0005634">
    <property type="term" value="C:nucleus"/>
    <property type="evidence" value="ECO:0007669"/>
    <property type="project" value="UniProtKB-SubCell"/>
</dbReference>
<evidence type="ECO:0000256" key="5">
    <source>
        <dbReference type="ARBA" id="ARBA00023242"/>
    </source>
</evidence>
<evidence type="ECO:0000313" key="8">
    <source>
        <dbReference type="EMBL" id="RLM79651.1"/>
    </source>
</evidence>
<dbReference type="GO" id="GO:0003700">
    <property type="term" value="F:DNA-binding transcription factor activity"/>
    <property type="evidence" value="ECO:0007669"/>
    <property type="project" value="InterPro"/>
</dbReference>
<keyword evidence="3" id="KW-0238">DNA-binding</keyword>
<dbReference type="InterPro" id="IPR044759">
    <property type="entry name" value="bZIP_RF2"/>
</dbReference>
<keyword evidence="9" id="KW-1185">Reference proteome</keyword>
<keyword evidence="4" id="KW-0804">Transcription</keyword>
<evidence type="ECO:0000256" key="2">
    <source>
        <dbReference type="ARBA" id="ARBA00023015"/>
    </source>
</evidence>
<evidence type="ECO:0000259" key="7">
    <source>
        <dbReference type="Pfam" id="PF00170"/>
    </source>
</evidence>
<dbReference type="GO" id="GO:0003677">
    <property type="term" value="F:DNA binding"/>
    <property type="evidence" value="ECO:0007669"/>
    <property type="project" value="UniProtKB-KW"/>
</dbReference>
<evidence type="ECO:0000256" key="6">
    <source>
        <dbReference type="SAM" id="MobiDB-lite"/>
    </source>
</evidence>
<dbReference type="EMBL" id="PQIB02000012">
    <property type="protein sequence ID" value="RLM79651.1"/>
    <property type="molecule type" value="Genomic_DNA"/>
</dbReference>
<dbReference type="Gene3D" id="1.20.5.170">
    <property type="match status" value="1"/>
</dbReference>
<comment type="subcellular location">
    <subcellularLocation>
        <location evidence="1">Nucleus</location>
    </subcellularLocation>
</comment>
<dbReference type="InterPro" id="IPR004827">
    <property type="entry name" value="bZIP"/>
</dbReference>
<dbReference type="SUPFAM" id="SSF57959">
    <property type="entry name" value="Leucine zipper domain"/>
    <property type="match status" value="1"/>
</dbReference>
<dbReference type="InterPro" id="IPR046347">
    <property type="entry name" value="bZIP_sf"/>
</dbReference>
<evidence type="ECO:0000256" key="4">
    <source>
        <dbReference type="ARBA" id="ARBA00023163"/>
    </source>
</evidence>
<name>A0A3L6QFZ3_PANMI</name>
<protein>
    <submittedName>
        <fullName evidence="8">BZIP transcription factor</fullName>
    </submittedName>
</protein>
<reference evidence="9" key="1">
    <citation type="journal article" date="2019" name="Nat. Commun.">
        <title>The genome of broomcorn millet.</title>
        <authorList>
            <person name="Zou C."/>
            <person name="Miki D."/>
            <person name="Li D."/>
            <person name="Tang Q."/>
            <person name="Xiao L."/>
            <person name="Rajput S."/>
            <person name="Deng P."/>
            <person name="Jia W."/>
            <person name="Huang R."/>
            <person name="Zhang M."/>
            <person name="Sun Y."/>
            <person name="Hu J."/>
            <person name="Fu X."/>
            <person name="Schnable P.S."/>
            <person name="Li F."/>
            <person name="Zhang H."/>
            <person name="Feng B."/>
            <person name="Zhu X."/>
            <person name="Liu R."/>
            <person name="Schnable J.C."/>
            <person name="Zhu J.-K."/>
            <person name="Zhang H."/>
        </authorList>
    </citation>
    <scope>NUCLEOTIDE SEQUENCE [LARGE SCALE GENOMIC DNA]</scope>
</reference>
<dbReference type="Proteomes" id="UP000275267">
    <property type="component" value="Unassembled WGS sequence"/>
</dbReference>
<dbReference type="AlphaFoldDB" id="A0A3L6QFZ3"/>
<dbReference type="PANTHER" id="PTHR13690">
    <property type="entry name" value="TRANSCRIPTION FACTOR POSF21-RELATED"/>
    <property type="match status" value="1"/>
</dbReference>
<feature type="region of interest" description="Disordered" evidence="6">
    <location>
        <begin position="103"/>
        <end position="134"/>
    </location>
</feature>
<sequence length="170" mass="18800">MGRLLIIIERFGESWTRVARAVRLDSAGFSFDGPLSPIDQANRLSAARSKEKKIKNTSELERKVHMLQTEATTLYNIWKELQDSSGLGRNKTTGVVEADAEWWETQNGSQDGSEPEDITEAAEPRGAPPPYHDQLDILFGSRQDRGSFMWAGGAGLLGEDNSILGLTHVE</sequence>
<comment type="caution">
    <text evidence="8">The sequence shown here is derived from an EMBL/GenBank/DDBJ whole genome shotgun (WGS) entry which is preliminary data.</text>
</comment>
<dbReference type="OrthoDB" id="696230at2759"/>
<evidence type="ECO:0000256" key="1">
    <source>
        <dbReference type="ARBA" id="ARBA00004123"/>
    </source>
</evidence>
<keyword evidence="5" id="KW-0539">Nucleus</keyword>